<gene>
    <name evidence="1" type="ORF">C0W93_03630</name>
</gene>
<sequence length="62" mass="7037">MEDKSILGHLTVKERLALAEQGKHIELLINDPDRRVREVASEHDLDILIDDDAATEDLLSFL</sequence>
<evidence type="ECO:0000313" key="1">
    <source>
        <dbReference type="EMBL" id="PSV12817.1"/>
    </source>
</evidence>
<protein>
    <submittedName>
        <fullName evidence="1">Uncharacterized protein</fullName>
    </submittedName>
</protein>
<comment type="caution">
    <text evidence="1">The sequence shown here is derived from an EMBL/GenBank/DDBJ whole genome shotgun (WGS) entry which is preliminary data.</text>
</comment>
<dbReference type="Proteomes" id="UP000240530">
    <property type="component" value="Unassembled WGS sequence"/>
</dbReference>
<name>A0A2T3KYE0_PHOLD</name>
<dbReference type="EMBL" id="PYNS01000002">
    <property type="protein sequence ID" value="PSV12817.1"/>
    <property type="molecule type" value="Genomic_DNA"/>
</dbReference>
<dbReference type="AlphaFoldDB" id="A0A2T3KYE0"/>
<organism evidence="1 2">
    <name type="scientific">Photobacterium leiognathi subsp. mandapamensis</name>
    <name type="common">Photobacterium mandapamensis</name>
    <dbReference type="NCBI Taxonomy" id="48408"/>
    <lineage>
        <taxon>Bacteria</taxon>
        <taxon>Pseudomonadati</taxon>
        <taxon>Pseudomonadota</taxon>
        <taxon>Gammaproteobacteria</taxon>
        <taxon>Vibrionales</taxon>
        <taxon>Vibrionaceae</taxon>
        <taxon>Photobacterium</taxon>
    </lineage>
</organism>
<dbReference type="GeneID" id="99741885"/>
<accession>A0A2T3KYE0</accession>
<dbReference type="RefSeq" id="WP_008987380.1">
    <property type="nucleotide sequence ID" value="NZ_CP131575.1"/>
</dbReference>
<evidence type="ECO:0000313" key="2">
    <source>
        <dbReference type="Proteomes" id="UP000240530"/>
    </source>
</evidence>
<proteinExistence type="predicted"/>
<reference evidence="1 2" key="1">
    <citation type="submission" date="2018-03" db="EMBL/GenBank/DDBJ databases">
        <title>Whole genome sequencing of Histamine producing bacteria.</title>
        <authorList>
            <person name="Butler K."/>
        </authorList>
    </citation>
    <scope>NUCLEOTIDE SEQUENCE [LARGE SCALE GENOMIC DNA]</scope>
    <source>
        <strain evidence="1 2">Res.4.1</strain>
    </source>
</reference>